<comment type="similarity">
    <text evidence="1">Belongs to the bacterial phospholipase C family.</text>
</comment>
<organism evidence="5 6">
    <name type="scientific">Roseateles agri</name>
    <dbReference type="NCBI Taxonomy" id="3098619"/>
    <lineage>
        <taxon>Bacteria</taxon>
        <taxon>Pseudomonadati</taxon>
        <taxon>Pseudomonadota</taxon>
        <taxon>Betaproteobacteria</taxon>
        <taxon>Burkholderiales</taxon>
        <taxon>Sphaerotilaceae</taxon>
        <taxon>Roseateles</taxon>
    </lineage>
</organism>
<dbReference type="InterPro" id="IPR008475">
    <property type="entry name" value="PLipase_C_C"/>
</dbReference>
<evidence type="ECO:0000313" key="6">
    <source>
        <dbReference type="Proteomes" id="UP001285263"/>
    </source>
</evidence>
<dbReference type="NCBIfam" id="TIGR03396">
    <property type="entry name" value="PC_PLC"/>
    <property type="match status" value="1"/>
</dbReference>
<proteinExistence type="inferred from homology"/>
<sequence>MTNTPSRRNFLRTVAATAGSTAALSAFPASIRRALEIPANNRTGTIQDVEHIVLLMMENRGFDHYFGSMNGVRGFADRFPIPVPDVAGLLQGKTVWYQRNDKATGSNPKLLSVQHNDTLANFALMRTADTPHLYPDTQDGWDHGRMSNWPQYKNNASMVYYKEADIPFQFALANAFTICDQNHCSFFGGTAPNRTFQWTGTNHGRDDPSIPGIYNGPAVENSYGGTLTGGKIKSGYTWMTYGERLEDAGISWQTYQNNEVEPYGMNSILGFKAFRDANAASVPTVSPTRTPRQQALYEKGVKTRDVDMLKADVMANKLASVVWVCPHSSQSEHPGASSPAQGAAYIASVLDALTSNPDVWSKTVFIVNFDENDGFFDHMVPPAPPSYTSYNADPKLATMAGASTVDVSDDYLGEDNGGFPAVDPYKHRPWGMGPRVPMYIISPWSKGGWVNSQVFDHTSTLRFIEKRFGVIESNISPWRRAVSGDLTSCFNFATPNADIVALPDTSQLDALSRTLKKTTTPPVAPMPVLPVQNAGVRPSRALPYEMHVTSSVRPAAQLGATQVGLRFTNTGSVAVVFHVYDRLRLTDMPRRYTVEAGKELSDVWTPATSGSYDLWVLGPNGFHRHFTGNARRAVSAAQPNPDVTLSYDKAANQLVIKLANTGTGPCSFSIGANAYFDAKPDTQSVVARGETVITRPLASSGGWYDFSVRVTGQADFIRRFAGRLETGASSITDPAMQGVAIGDQFRVNG</sequence>
<evidence type="ECO:0000256" key="2">
    <source>
        <dbReference type="ARBA" id="ARBA00012018"/>
    </source>
</evidence>
<comment type="caution">
    <text evidence="5">The sequence shown here is derived from an EMBL/GenBank/DDBJ whole genome shotgun (WGS) entry which is preliminary data.</text>
</comment>
<feature type="domain" description="Bacterial phospholipase C C-terminal" evidence="4">
    <location>
        <begin position="641"/>
        <end position="723"/>
    </location>
</feature>
<evidence type="ECO:0000256" key="3">
    <source>
        <dbReference type="ARBA" id="ARBA00022801"/>
    </source>
</evidence>
<keyword evidence="3" id="KW-0378">Hydrolase</keyword>
<accession>A0ABU5DGB2</accession>
<dbReference type="Proteomes" id="UP001285263">
    <property type="component" value="Unassembled WGS sequence"/>
</dbReference>
<dbReference type="PROSITE" id="PS51318">
    <property type="entry name" value="TAT"/>
    <property type="match status" value="1"/>
</dbReference>
<evidence type="ECO:0000256" key="1">
    <source>
        <dbReference type="ARBA" id="ARBA00009717"/>
    </source>
</evidence>
<dbReference type="InterPro" id="IPR006311">
    <property type="entry name" value="TAT_signal"/>
</dbReference>
<name>A0ABU5DGB2_9BURK</name>
<dbReference type="InterPro" id="IPR017850">
    <property type="entry name" value="Alkaline_phosphatase_core_sf"/>
</dbReference>
<keyword evidence="6" id="KW-1185">Reference proteome</keyword>
<gene>
    <name evidence="5" type="ORF">SNE35_12470</name>
</gene>
<dbReference type="InterPro" id="IPR017767">
    <property type="entry name" value="PC-PLC"/>
</dbReference>
<dbReference type="Pfam" id="PF04185">
    <property type="entry name" value="Phosphoesterase"/>
    <property type="match status" value="1"/>
</dbReference>
<dbReference type="EMBL" id="JAXCLA010000004">
    <property type="protein sequence ID" value="MDY0745327.1"/>
    <property type="molecule type" value="Genomic_DNA"/>
</dbReference>
<evidence type="ECO:0000313" key="5">
    <source>
        <dbReference type="EMBL" id="MDY0745327.1"/>
    </source>
</evidence>
<dbReference type="RefSeq" id="WP_320423237.1">
    <property type="nucleotide sequence ID" value="NZ_JAXCLA010000004.1"/>
</dbReference>
<dbReference type="PANTHER" id="PTHR31956:SF36">
    <property type="entry name" value="NON-HEMOLYTIC PHOSPHOLIPASE C"/>
    <property type="match status" value="1"/>
</dbReference>
<dbReference type="PANTHER" id="PTHR31956">
    <property type="entry name" value="NON-SPECIFIC PHOSPHOLIPASE C4-RELATED"/>
    <property type="match status" value="1"/>
</dbReference>
<dbReference type="Pfam" id="PF05506">
    <property type="entry name" value="PLipase_C_C"/>
    <property type="match status" value="2"/>
</dbReference>
<feature type="domain" description="Bacterial phospholipase C C-terminal" evidence="4">
    <location>
        <begin position="538"/>
        <end position="629"/>
    </location>
</feature>
<dbReference type="Gene3D" id="3.40.720.10">
    <property type="entry name" value="Alkaline Phosphatase, subunit A"/>
    <property type="match status" value="2"/>
</dbReference>
<dbReference type="InterPro" id="IPR007312">
    <property type="entry name" value="Phosphoesterase"/>
</dbReference>
<evidence type="ECO:0000259" key="4">
    <source>
        <dbReference type="Pfam" id="PF05506"/>
    </source>
</evidence>
<protein>
    <recommendedName>
        <fullName evidence="2">phospholipase C</fullName>
        <ecNumber evidence="2">3.1.4.3</ecNumber>
    </recommendedName>
</protein>
<dbReference type="EC" id="3.1.4.3" evidence="2"/>
<reference evidence="5 6" key="1">
    <citation type="submission" date="2023-11" db="EMBL/GenBank/DDBJ databases">
        <title>Paucibacter sp. nov., isolated from fresh soil in Korea.</title>
        <authorList>
            <person name="Le N.T.T."/>
        </authorList>
    </citation>
    <scope>NUCLEOTIDE SEQUENCE [LARGE SCALE GENOMIC DNA]</scope>
    <source>
        <strain evidence="5 6">R3-3</strain>
    </source>
</reference>